<evidence type="ECO:0000256" key="11">
    <source>
        <dbReference type="ARBA" id="ARBA00033098"/>
    </source>
</evidence>
<dbReference type="Pfam" id="PF02057">
    <property type="entry name" value="Glyco_hydro_59"/>
    <property type="match status" value="1"/>
</dbReference>
<dbReference type="GO" id="GO:0004336">
    <property type="term" value="F:galactosylceramidase activity"/>
    <property type="evidence" value="ECO:0000318"/>
    <property type="project" value="GO_Central"/>
</dbReference>
<dbReference type="InterPro" id="IPR049161">
    <property type="entry name" value="GH59_cat"/>
</dbReference>
<evidence type="ECO:0000256" key="6">
    <source>
        <dbReference type="ARBA" id="ARBA00022963"/>
    </source>
</evidence>
<evidence type="ECO:0000256" key="13">
    <source>
        <dbReference type="SAM" id="Phobius"/>
    </source>
</evidence>
<keyword evidence="13" id="KW-0472">Membrane</keyword>
<evidence type="ECO:0000256" key="4">
    <source>
        <dbReference type="ARBA" id="ARBA00022801"/>
    </source>
</evidence>
<dbReference type="OMA" id="HEAWDEN"/>
<accession>A0A7M7NW26</accession>
<dbReference type="PANTHER" id="PTHR15172">
    <property type="entry name" value="GALACTOCEREBROSIDASE"/>
    <property type="match status" value="1"/>
</dbReference>
<proteinExistence type="inferred from homology"/>
<evidence type="ECO:0000256" key="5">
    <source>
        <dbReference type="ARBA" id="ARBA00022919"/>
    </source>
</evidence>
<keyword evidence="5" id="KW-0746">Sphingolipid metabolism</keyword>
<dbReference type="FunFam" id="3.20.20.80:FF:000026">
    <property type="entry name" value="galactocerebrosidase precursor"/>
    <property type="match status" value="1"/>
</dbReference>
<evidence type="ECO:0000259" key="16">
    <source>
        <dbReference type="Pfam" id="PF21708"/>
    </source>
</evidence>
<dbReference type="FunFam" id="3.20.20.70:FF:000603">
    <property type="match status" value="1"/>
</dbReference>
<evidence type="ECO:0000256" key="2">
    <source>
        <dbReference type="ARBA" id="ARBA00012657"/>
    </source>
</evidence>
<keyword evidence="3" id="KW-0732">Signal</keyword>
<sequence length="677" mass="74309">METLSHFGIHFTISLCIWCVVVCSAAALASGSSYLVDDSGGLGPRFDGIGGISGGGATSRLLVSYPDPERSQILDYLFSPNFGAALHILKVEMGGDAESGIGTEPSHMHSPDDENYQRGYEWWLMKEAKKRNPNIKLYALPWGWPGWVGNYTNSPYTDIKQAIGYVMKWLQGAKTVHGLTIDYLGIWNERAYNKDYIKQLRQTLDSSGMMGTQIVAADGGAYGGQAISKDILDDKDLAKAVEILGFHYPGTYVTKYTTETRKTLWSSEDYSTKNDNIGAGCLARILNRNYVNGNITSTISWNLIASYYGSLPYDRCGLMTAREPWSGNYAVEGPIWVTAHTTQFTLPGWKYYLRGSGAGHLDQGGSYVSLTDGKNFTIIIETMTRDHSKCIRPFLPPYTVKTQTASFTLKGMFASVKSLNVFYSKPGYGGNSSVYFMKKSPVQVVNGQFNLTLDPDEIYTLTTQAVGMKGKYPDPPQTKPFPTMYTDNFDEYPIYSEASYFTDQAGCFEIRDSGNISHNLVMQQVATSFPVNWCIDAHHPISVIGNHTWRNVSFSIDVHVLPSSGAILALRVNAGGCGAAGSEGIYFWLGGSGKYNVTTDMEGRDVVKSGTAPMIGHTWSTVQLTVIGREAKGSVNGVEVFDWVNIPTVLPHHGWIAIGTPDYSAAQFDNYAIHSAS</sequence>
<dbReference type="Pfam" id="PF21708">
    <property type="entry name" value="Glyco_hydro_59_C"/>
    <property type="match status" value="1"/>
</dbReference>
<feature type="domain" description="Glycosyl hydrolase family 59 C-terminal lectin" evidence="16">
    <location>
        <begin position="503"/>
        <end position="674"/>
    </location>
</feature>
<dbReference type="PANTHER" id="PTHR15172:SF1">
    <property type="entry name" value="GALACTOCEREBROSIDASE"/>
    <property type="match status" value="1"/>
</dbReference>
<feature type="domain" description="Glycosyl hydrolase family 59 central" evidence="15">
    <location>
        <begin position="352"/>
        <end position="467"/>
    </location>
</feature>
<dbReference type="RefSeq" id="XP_030841403.1">
    <property type="nucleotide sequence ID" value="XM_030985543.1"/>
</dbReference>
<evidence type="ECO:0000256" key="1">
    <source>
        <dbReference type="ARBA" id="ARBA00005637"/>
    </source>
</evidence>
<dbReference type="InterPro" id="IPR049162">
    <property type="entry name" value="GH59_C"/>
</dbReference>
<dbReference type="AlphaFoldDB" id="A0A7M7NW26"/>
<dbReference type="PRINTS" id="PR00850">
    <property type="entry name" value="GLHYDRLASE59"/>
</dbReference>
<protein>
    <recommendedName>
        <fullName evidence="2">galactosylceramidase</fullName>
        <ecNumber evidence="2">3.2.1.46</ecNumber>
    </recommendedName>
    <alternativeName>
        <fullName evidence="11">Galactosylceramidase</fullName>
    </alternativeName>
</protein>
<reference evidence="18" key="1">
    <citation type="submission" date="2015-02" db="EMBL/GenBank/DDBJ databases">
        <title>Genome sequencing for Strongylocentrotus purpuratus.</title>
        <authorList>
            <person name="Murali S."/>
            <person name="Liu Y."/>
            <person name="Vee V."/>
            <person name="English A."/>
            <person name="Wang M."/>
            <person name="Skinner E."/>
            <person name="Han Y."/>
            <person name="Muzny D.M."/>
            <person name="Worley K.C."/>
            <person name="Gibbs R.A."/>
        </authorList>
    </citation>
    <scope>NUCLEOTIDE SEQUENCE</scope>
</reference>
<keyword evidence="8" id="KW-1015">Disulfide bond</keyword>
<evidence type="ECO:0000256" key="10">
    <source>
        <dbReference type="ARBA" id="ARBA00023295"/>
    </source>
</evidence>
<keyword evidence="10" id="KW-0326">Glycosidase</keyword>
<keyword evidence="13" id="KW-0812">Transmembrane</keyword>
<dbReference type="EnsemblMetazoa" id="XM_030985543">
    <property type="protein sequence ID" value="XP_030841403"/>
    <property type="gene ID" value="LOC584869"/>
</dbReference>
<dbReference type="Gene3D" id="3.20.20.80">
    <property type="entry name" value="Glycosidases"/>
    <property type="match status" value="1"/>
</dbReference>
<keyword evidence="7" id="KW-0443">Lipid metabolism</keyword>
<keyword evidence="9" id="KW-0325">Glycoprotein</keyword>
<dbReference type="FunCoup" id="A0A7M7NW26">
    <property type="interactions" value="76"/>
</dbReference>
<reference evidence="17" key="2">
    <citation type="submission" date="2021-01" db="UniProtKB">
        <authorList>
            <consortium name="EnsemblMetazoa"/>
        </authorList>
    </citation>
    <scope>IDENTIFICATION</scope>
</reference>
<evidence type="ECO:0000256" key="12">
    <source>
        <dbReference type="PIRSR" id="PIRSR601286-50"/>
    </source>
</evidence>
<feature type="transmembrane region" description="Helical" evidence="13">
    <location>
        <begin position="7"/>
        <end position="29"/>
    </location>
</feature>
<keyword evidence="18" id="KW-1185">Reference proteome</keyword>
<evidence type="ECO:0000256" key="3">
    <source>
        <dbReference type="ARBA" id="ARBA00022729"/>
    </source>
</evidence>
<dbReference type="Gene3D" id="3.20.20.70">
    <property type="entry name" value="Aldolase class I"/>
    <property type="match status" value="1"/>
</dbReference>
<dbReference type="Gene3D" id="2.60.120.560">
    <property type="entry name" value="Exo-inulinase, domain 1"/>
    <property type="match status" value="1"/>
</dbReference>
<dbReference type="Proteomes" id="UP000007110">
    <property type="component" value="Unassembled WGS sequence"/>
</dbReference>
<dbReference type="Pfam" id="PF17387">
    <property type="entry name" value="Glyco_hydro_59M"/>
    <property type="match status" value="1"/>
</dbReference>
<dbReference type="GO" id="GO:0006683">
    <property type="term" value="P:galactosylceramide catabolic process"/>
    <property type="evidence" value="ECO:0000318"/>
    <property type="project" value="GO_Central"/>
</dbReference>
<dbReference type="OrthoDB" id="440760at2759"/>
<dbReference type="InterPro" id="IPR035394">
    <property type="entry name" value="Glyco_hydro_59_dom"/>
</dbReference>
<dbReference type="GeneID" id="584869"/>
<comment type="similarity">
    <text evidence="1">Belongs to the glycosyl hydrolase 59 family.</text>
</comment>
<dbReference type="EC" id="3.2.1.46" evidence="2"/>
<dbReference type="InterPro" id="IPR001286">
    <property type="entry name" value="Glyco_hydro_59"/>
</dbReference>
<dbReference type="FunFam" id="2.60.120.560:FF:000025">
    <property type="entry name" value="Uncharacterized protein"/>
    <property type="match status" value="1"/>
</dbReference>
<evidence type="ECO:0000259" key="14">
    <source>
        <dbReference type="Pfam" id="PF02057"/>
    </source>
</evidence>
<evidence type="ECO:0000313" key="18">
    <source>
        <dbReference type="Proteomes" id="UP000007110"/>
    </source>
</evidence>
<dbReference type="SUPFAM" id="SSF51445">
    <property type="entry name" value="(Trans)glycosidases"/>
    <property type="match status" value="1"/>
</dbReference>
<evidence type="ECO:0000256" key="9">
    <source>
        <dbReference type="ARBA" id="ARBA00023180"/>
    </source>
</evidence>
<feature type="active site" description="Nucleophile" evidence="12">
    <location>
        <position position="268"/>
    </location>
</feature>
<dbReference type="InterPro" id="IPR013785">
    <property type="entry name" value="Aldolase_TIM"/>
</dbReference>
<dbReference type="GO" id="GO:0005764">
    <property type="term" value="C:lysosome"/>
    <property type="evidence" value="ECO:0000318"/>
    <property type="project" value="GO_Central"/>
</dbReference>
<dbReference type="KEGG" id="spu:584869"/>
<keyword evidence="6" id="KW-0442">Lipid degradation</keyword>
<dbReference type="GO" id="GO:0016020">
    <property type="term" value="C:membrane"/>
    <property type="evidence" value="ECO:0007669"/>
    <property type="project" value="GOC"/>
</dbReference>
<keyword evidence="13" id="KW-1133">Transmembrane helix</keyword>
<evidence type="ECO:0000256" key="8">
    <source>
        <dbReference type="ARBA" id="ARBA00023157"/>
    </source>
</evidence>
<keyword evidence="4" id="KW-0378">Hydrolase</keyword>
<evidence type="ECO:0000259" key="15">
    <source>
        <dbReference type="Pfam" id="PF17387"/>
    </source>
</evidence>
<evidence type="ECO:0000313" key="17">
    <source>
        <dbReference type="EnsemblMetazoa" id="XP_030841403"/>
    </source>
</evidence>
<organism evidence="17 18">
    <name type="scientific">Strongylocentrotus purpuratus</name>
    <name type="common">Purple sea urchin</name>
    <dbReference type="NCBI Taxonomy" id="7668"/>
    <lineage>
        <taxon>Eukaryota</taxon>
        <taxon>Metazoa</taxon>
        <taxon>Echinodermata</taxon>
        <taxon>Eleutherozoa</taxon>
        <taxon>Echinozoa</taxon>
        <taxon>Echinoidea</taxon>
        <taxon>Euechinoidea</taxon>
        <taxon>Echinacea</taxon>
        <taxon>Camarodonta</taxon>
        <taxon>Echinidea</taxon>
        <taxon>Strongylocentrotidae</taxon>
        <taxon>Strongylocentrotus</taxon>
    </lineage>
</organism>
<dbReference type="InParanoid" id="A0A7M7NW26"/>
<evidence type="ECO:0000256" key="7">
    <source>
        <dbReference type="ARBA" id="ARBA00023098"/>
    </source>
</evidence>
<name>A0A7M7NW26_STRPU</name>
<feature type="active site" description="Proton donor/acceptor" evidence="12">
    <location>
        <position position="189"/>
    </location>
</feature>
<dbReference type="InterPro" id="IPR017853">
    <property type="entry name" value="GH"/>
</dbReference>
<feature type="domain" description="Glycosyl hydrolase family 59 catalytic" evidence="14">
    <location>
        <begin position="46"/>
        <end position="343"/>
    </location>
</feature>